<evidence type="ECO:0000313" key="1">
    <source>
        <dbReference type="EMBL" id="EDP17280.1"/>
    </source>
</evidence>
<reference evidence="1 2" key="1">
    <citation type="submission" date="2007-08" db="EMBL/GenBank/DDBJ databases">
        <authorList>
            <person name="Fulton L."/>
            <person name="Clifton S."/>
            <person name="Fulton B."/>
            <person name="Xu J."/>
            <person name="Minx P."/>
            <person name="Pepin K.H."/>
            <person name="Johnson M."/>
            <person name="Thiruvilangam P."/>
            <person name="Bhonagiri V."/>
            <person name="Nash W.E."/>
            <person name="Mardis E.R."/>
            <person name="Wilson R.K."/>
        </authorList>
    </citation>
    <scope>NUCLEOTIDE SEQUENCE [LARGE SCALE GENOMIC DNA]</scope>
    <source>
        <strain evidence="2">ATCC BAA-613 / DSM 15670 / CCUG 46953 / JCM 12243 / WAL 16351</strain>
    </source>
</reference>
<gene>
    <name evidence="1" type="ORF">CLOBOL_02352</name>
</gene>
<proteinExistence type="predicted"/>
<evidence type="ECO:0000313" key="2">
    <source>
        <dbReference type="Proteomes" id="UP000005396"/>
    </source>
</evidence>
<sequence>MTGPFSAYIVMRQGTALLVWTVRWDRKAKKILTYVINCPIIIDISQKQSETAEKEKAYGATVQSQKNLFRASHRHLWSFEPGDG</sequence>
<dbReference type="Proteomes" id="UP000005396">
    <property type="component" value="Unassembled WGS sequence"/>
</dbReference>
<reference evidence="1 2" key="2">
    <citation type="submission" date="2007-09" db="EMBL/GenBank/DDBJ databases">
        <title>Draft genome sequence of Clostridium bolteae (ATCC BAA-613).</title>
        <authorList>
            <person name="Sudarsanam P."/>
            <person name="Ley R."/>
            <person name="Guruge J."/>
            <person name="Turnbaugh P.J."/>
            <person name="Mahowald M."/>
            <person name="Liep D."/>
            <person name="Gordon J."/>
        </authorList>
    </citation>
    <scope>NUCLEOTIDE SEQUENCE [LARGE SCALE GENOMIC DNA]</scope>
    <source>
        <strain evidence="2">ATCC BAA-613 / DSM 15670 / CCUG 46953 / JCM 12243 / WAL 16351</strain>
    </source>
</reference>
<name>A8RP30_ENTBW</name>
<dbReference type="HOGENOM" id="CLU_2521700_0_0_9"/>
<protein>
    <submittedName>
        <fullName evidence="1">Uncharacterized protein</fullName>
    </submittedName>
</protein>
<organism evidence="1 2">
    <name type="scientific">Enterocloster bolteae (strain ATCC BAA-613 / DSM 15670 / CCUG 46953 / JCM 12243 / WAL 16351)</name>
    <name type="common">Clostridium bolteae</name>
    <dbReference type="NCBI Taxonomy" id="411902"/>
    <lineage>
        <taxon>Bacteria</taxon>
        <taxon>Bacillati</taxon>
        <taxon>Bacillota</taxon>
        <taxon>Clostridia</taxon>
        <taxon>Lachnospirales</taxon>
        <taxon>Lachnospiraceae</taxon>
        <taxon>Enterocloster</taxon>
    </lineage>
</organism>
<dbReference type="EMBL" id="ABCC02000023">
    <property type="protein sequence ID" value="EDP17280.1"/>
    <property type="molecule type" value="Genomic_DNA"/>
</dbReference>
<accession>A8RP30</accession>
<dbReference type="PaxDb" id="411902-CLOBOL_02352"/>
<comment type="caution">
    <text evidence="1">The sequence shown here is derived from an EMBL/GenBank/DDBJ whole genome shotgun (WGS) entry which is preliminary data.</text>
</comment>
<dbReference type="AlphaFoldDB" id="A8RP30"/>